<reference evidence="2 3" key="1">
    <citation type="submission" date="2023-08" db="EMBL/GenBank/DDBJ databases">
        <authorList>
            <person name="Palmer J.M."/>
        </authorList>
    </citation>
    <scope>NUCLEOTIDE SEQUENCE [LARGE SCALE GENOMIC DNA]</scope>
    <source>
        <strain evidence="2 3">TWF481</strain>
    </source>
</reference>
<feature type="compositionally biased region" description="Pro residues" evidence="1">
    <location>
        <begin position="53"/>
        <end position="63"/>
    </location>
</feature>
<dbReference type="EMBL" id="JAVHJL010000005">
    <property type="protein sequence ID" value="KAK6502845.1"/>
    <property type="molecule type" value="Genomic_DNA"/>
</dbReference>
<evidence type="ECO:0000313" key="2">
    <source>
        <dbReference type="EMBL" id="KAK6502845.1"/>
    </source>
</evidence>
<evidence type="ECO:0000256" key="1">
    <source>
        <dbReference type="SAM" id="MobiDB-lite"/>
    </source>
</evidence>
<name>A0AAV9W5I4_9PEZI</name>
<evidence type="ECO:0000313" key="3">
    <source>
        <dbReference type="Proteomes" id="UP001370758"/>
    </source>
</evidence>
<accession>A0AAV9W5I4</accession>
<gene>
    <name evidence="2" type="ORF">TWF481_007887</name>
</gene>
<sequence length="82" mass="8482">MGCSGNATAGPISELFQGVSASNYNFRNADIDTSVAPDRETTPDRNVSVGPKPTNPNPPPEPDAGPINDAAELPCNINGPVY</sequence>
<dbReference type="AlphaFoldDB" id="A0AAV9W5I4"/>
<dbReference type="Proteomes" id="UP001370758">
    <property type="component" value="Unassembled WGS sequence"/>
</dbReference>
<proteinExistence type="predicted"/>
<comment type="caution">
    <text evidence="2">The sequence shown here is derived from an EMBL/GenBank/DDBJ whole genome shotgun (WGS) entry which is preliminary data.</text>
</comment>
<keyword evidence="3" id="KW-1185">Reference proteome</keyword>
<feature type="region of interest" description="Disordered" evidence="1">
    <location>
        <begin position="31"/>
        <end position="82"/>
    </location>
</feature>
<organism evidence="2 3">
    <name type="scientific">Arthrobotrys musiformis</name>
    <dbReference type="NCBI Taxonomy" id="47236"/>
    <lineage>
        <taxon>Eukaryota</taxon>
        <taxon>Fungi</taxon>
        <taxon>Dikarya</taxon>
        <taxon>Ascomycota</taxon>
        <taxon>Pezizomycotina</taxon>
        <taxon>Orbiliomycetes</taxon>
        <taxon>Orbiliales</taxon>
        <taxon>Orbiliaceae</taxon>
        <taxon>Arthrobotrys</taxon>
    </lineage>
</organism>
<protein>
    <submittedName>
        <fullName evidence="2">Uncharacterized protein</fullName>
    </submittedName>
</protein>